<feature type="compositionally biased region" description="Low complexity" evidence="8">
    <location>
        <begin position="553"/>
        <end position="564"/>
    </location>
</feature>
<name>A0ABR3SUP2_9PEZI</name>
<dbReference type="CDD" id="cd18787">
    <property type="entry name" value="SF2_C_DEAD"/>
    <property type="match status" value="1"/>
</dbReference>
<feature type="compositionally biased region" description="Acidic residues" evidence="8">
    <location>
        <begin position="534"/>
        <end position="552"/>
    </location>
</feature>
<gene>
    <name evidence="11" type="primary">DBP6</name>
    <name evidence="11" type="ORF">SLS56_005109</name>
</gene>
<feature type="compositionally biased region" description="Basic and acidic residues" evidence="8">
    <location>
        <begin position="78"/>
        <end position="99"/>
    </location>
</feature>
<dbReference type="PANTHER" id="PTHR24031">
    <property type="entry name" value="RNA HELICASE"/>
    <property type="match status" value="1"/>
</dbReference>
<proteinExistence type="inferred from homology"/>
<dbReference type="Gene3D" id="3.40.50.300">
    <property type="entry name" value="P-loop containing nucleotide triphosphate hydrolases"/>
    <property type="match status" value="2"/>
</dbReference>
<protein>
    <recommendedName>
        <fullName evidence="7">ATP-dependent RNA helicase</fullName>
        <ecNumber evidence="7">3.6.4.13</ecNumber>
    </recommendedName>
</protein>
<dbReference type="EMBL" id="JAJVDC020000049">
    <property type="protein sequence ID" value="KAL1630284.1"/>
    <property type="molecule type" value="Genomic_DNA"/>
</dbReference>
<evidence type="ECO:0000256" key="4">
    <source>
        <dbReference type="ARBA" id="ARBA00022840"/>
    </source>
</evidence>
<evidence type="ECO:0000256" key="8">
    <source>
        <dbReference type="SAM" id="MobiDB-lite"/>
    </source>
</evidence>
<dbReference type="PROSITE" id="PS00039">
    <property type="entry name" value="DEAD_ATP_HELICASE"/>
    <property type="match status" value="1"/>
</dbReference>
<comment type="catalytic activity">
    <reaction evidence="7">
        <text>ATP + H2O = ADP + phosphate + H(+)</text>
        <dbReference type="Rhea" id="RHEA:13065"/>
        <dbReference type="ChEBI" id="CHEBI:15377"/>
        <dbReference type="ChEBI" id="CHEBI:15378"/>
        <dbReference type="ChEBI" id="CHEBI:30616"/>
        <dbReference type="ChEBI" id="CHEBI:43474"/>
        <dbReference type="ChEBI" id="CHEBI:456216"/>
        <dbReference type="EC" id="3.6.4.13"/>
    </reaction>
</comment>
<dbReference type="InterPro" id="IPR014001">
    <property type="entry name" value="Helicase_ATP-bd"/>
</dbReference>
<sequence length="753" mass="82683">MPGPFYARYVPPKAPSASSPAAPQKAREPSPLSPDPAPTPASEQKEKRTKKRKRTDVQNAAGEEDDTTPKKHKSVLSKFEKSTKIAERLKAREQPAEDKDPSEEPELHGKLPVYEHPLPHLVPLPQPEPVPEAPYEPKFSSLPSWLTEPITAPTDARKPFDELNIDSKLVRHLKSKGYNEAFAVQSAVLPLLLPGAPARVADVCVSAATGSGKTLAYLLPMIESMRHRVVTKLYGVIVVPTRELVSQVREAAELCAVGSGLKIGTAMGNHAFSVEKDMLVKKGKKYNLEASRRLYVKAAERLLNGWGVDDDHSDEVLDLLPGHVPHYESKVDILICTPGRLVEHVQHTKGFRLDDVDWLVIDEADRLLDQSFQGWAETVMKSLEIERTYEEMSAREKILSDMWYAPQKRSVRKVILSATMTRDLSKLSALKLRRPTLVIAEGTEGADGHLAQGEVYDMPSTLEECTIPVGDGSQKPLFLLHLLQNQILWDFQEPKGLSSEPMDIGDDSEDSDTSSSGTDSSSETSDDSSSVSSESEDSDSSESEAESSESESSESSGSESSTSEAINGGDAALTTKEPGDGESEQISNVLIFTHNNENANRLSRLLALLCPSYAGIIGTLTKSSTTAASRKTLRAFRANKLRILIASDRASRGLDLPNLAHIVNYDIPTSITSYVHRVGRTARAGAYGVAWTFLTKTEAGWFWNVVARGEGIRRGGRKVRRMKLEDAVSQESTERYEHALETLKEEVRGGEEN</sequence>
<feature type="domain" description="Helicase ATP-binding" evidence="9">
    <location>
        <begin position="194"/>
        <end position="438"/>
    </location>
</feature>
<feature type="region of interest" description="Disordered" evidence="8">
    <location>
        <begin position="1"/>
        <end position="110"/>
    </location>
</feature>
<organism evidence="11 12">
    <name type="scientific">Neofusicoccum ribis</name>
    <dbReference type="NCBI Taxonomy" id="45134"/>
    <lineage>
        <taxon>Eukaryota</taxon>
        <taxon>Fungi</taxon>
        <taxon>Dikarya</taxon>
        <taxon>Ascomycota</taxon>
        <taxon>Pezizomycotina</taxon>
        <taxon>Dothideomycetes</taxon>
        <taxon>Dothideomycetes incertae sedis</taxon>
        <taxon>Botryosphaeriales</taxon>
        <taxon>Botryosphaeriaceae</taxon>
        <taxon>Neofusicoccum</taxon>
    </lineage>
</organism>
<keyword evidence="5 7" id="KW-0694">RNA-binding</keyword>
<evidence type="ECO:0000259" key="9">
    <source>
        <dbReference type="PROSITE" id="PS51192"/>
    </source>
</evidence>
<dbReference type="CDD" id="cd17956">
    <property type="entry name" value="DEADc_DDX51"/>
    <property type="match status" value="1"/>
</dbReference>
<evidence type="ECO:0000256" key="5">
    <source>
        <dbReference type="ARBA" id="ARBA00022884"/>
    </source>
</evidence>
<feature type="compositionally biased region" description="Low complexity" evidence="8">
    <location>
        <begin position="513"/>
        <end position="533"/>
    </location>
</feature>
<comment type="caution">
    <text evidence="11">The sequence shown here is derived from an EMBL/GenBank/DDBJ whole genome shotgun (WGS) entry which is preliminary data.</text>
</comment>
<keyword evidence="4 6" id="KW-0067">ATP-binding</keyword>
<comment type="similarity">
    <text evidence="6">Belongs to the DEAD box helicase family.</text>
</comment>
<dbReference type="GO" id="GO:0004386">
    <property type="term" value="F:helicase activity"/>
    <property type="evidence" value="ECO:0007669"/>
    <property type="project" value="UniProtKB-KW"/>
</dbReference>
<dbReference type="PROSITE" id="PS51194">
    <property type="entry name" value="HELICASE_CTER"/>
    <property type="match status" value="1"/>
</dbReference>
<dbReference type="PROSITE" id="PS51192">
    <property type="entry name" value="HELICASE_ATP_BIND_1"/>
    <property type="match status" value="1"/>
</dbReference>
<evidence type="ECO:0000256" key="2">
    <source>
        <dbReference type="ARBA" id="ARBA00022801"/>
    </source>
</evidence>
<feature type="compositionally biased region" description="Acidic residues" evidence="8">
    <location>
        <begin position="503"/>
        <end position="512"/>
    </location>
</feature>
<dbReference type="InterPro" id="IPR000629">
    <property type="entry name" value="RNA-helicase_DEAD-box_CS"/>
</dbReference>
<dbReference type="SMART" id="SM00487">
    <property type="entry name" value="DEXDc"/>
    <property type="match status" value="1"/>
</dbReference>
<keyword evidence="1 6" id="KW-0547">Nucleotide-binding</keyword>
<dbReference type="Proteomes" id="UP001521116">
    <property type="component" value="Unassembled WGS sequence"/>
</dbReference>
<dbReference type="SUPFAM" id="SSF52540">
    <property type="entry name" value="P-loop containing nucleoside triphosphate hydrolases"/>
    <property type="match status" value="2"/>
</dbReference>
<evidence type="ECO:0000313" key="11">
    <source>
        <dbReference type="EMBL" id="KAL1630284.1"/>
    </source>
</evidence>
<keyword evidence="3 6" id="KW-0347">Helicase</keyword>
<feature type="compositionally biased region" description="Low complexity" evidence="8">
    <location>
        <begin position="15"/>
        <end position="24"/>
    </location>
</feature>
<dbReference type="InterPro" id="IPR001650">
    <property type="entry name" value="Helicase_C-like"/>
</dbReference>
<dbReference type="EC" id="3.6.4.13" evidence="7"/>
<feature type="region of interest" description="Disordered" evidence="8">
    <location>
        <begin position="495"/>
        <end position="582"/>
    </location>
</feature>
<reference evidence="11 12" key="1">
    <citation type="submission" date="2024-02" db="EMBL/GenBank/DDBJ databases">
        <title>De novo assembly and annotation of 12 fungi associated with fruit tree decline syndrome in Ontario, Canada.</title>
        <authorList>
            <person name="Sulman M."/>
            <person name="Ellouze W."/>
            <person name="Ilyukhin E."/>
        </authorList>
    </citation>
    <scope>NUCLEOTIDE SEQUENCE [LARGE SCALE GENOMIC DNA]</scope>
    <source>
        <strain evidence="11 12">M1-105</strain>
    </source>
</reference>
<dbReference type="Pfam" id="PF00270">
    <property type="entry name" value="DEAD"/>
    <property type="match status" value="2"/>
</dbReference>
<evidence type="ECO:0000256" key="3">
    <source>
        <dbReference type="ARBA" id="ARBA00022806"/>
    </source>
</evidence>
<evidence type="ECO:0000259" key="10">
    <source>
        <dbReference type="PROSITE" id="PS51194"/>
    </source>
</evidence>
<keyword evidence="2 6" id="KW-0378">Hydrolase</keyword>
<keyword evidence="12" id="KW-1185">Reference proteome</keyword>
<dbReference type="Pfam" id="PF00271">
    <property type="entry name" value="Helicase_C"/>
    <property type="match status" value="1"/>
</dbReference>
<evidence type="ECO:0000256" key="6">
    <source>
        <dbReference type="RuleBase" id="RU000492"/>
    </source>
</evidence>
<dbReference type="SMART" id="SM00490">
    <property type="entry name" value="HELICc"/>
    <property type="match status" value="1"/>
</dbReference>
<evidence type="ECO:0000256" key="7">
    <source>
        <dbReference type="RuleBase" id="RU365068"/>
    </source>
</evidence>
<evidence type="ECO:0000313" key="12">
    <source>
        <dbReference type="Proteomes" id="UP001521116"/>
    </source>
</evidence>
<evidence type="ECO:0000256" key="1">
    <source>
        <dbReference type="ARBA" id="ARBA00022741"/>
    </source>
</evidence>
<comment type="function">
    <text evidence="7">RNA helicase.</text>
</comment>
<dbReference type="InterPro" id="IPR027417">
    <property type="entry name" value="P-loop_NTPase"/>
</dbReference>
<comment type="domain">
    <text evidence="7">The Q motif is unique to and characteristic of the DEAD box family of RNA helicases and controls ATP binding and hydrolysis.</text>
</comment>
<dbReference type="InterPro" id="IPR011545">
    <property type="entry name" value="DEAD/DEAH_box_helicase_dom"/>
</dbReference>
<accession>A0ABR3SUP2</accession>
<feature type="domain" description="Helicase C-terminal" evidence="10">
    <location>
        <begin position="567"/>
        <end position="728"/>
    </location>
</feature>